<dbReference type="Gramene" id="mRNA:HanXRQr2_Chr12g0527231">
    <property type="protein sequence ID" value="CDS:HanXRQr2_Chr12g0527231.1"/>
    <property type="gene ID" value="HanXRQr2_Chr12g0527231"/>
</dbReference>
<protein>
    <submittedName>
        <fullName evidence="1">Uncharacterized protein</fullName>
    </submittedName>
</protein>
<reference evidence="1" key="1">
    <citation type="journal article" date="2017" name="Nature">
        <title>The sunflower genome provides insights into oil metabolism, flowering and Asterid evolution.</title>
        <authorList>
            <person name="Badouin H."/>
            <person name="Gouzy J."/>
            <person name="Grassa C.J."/>
            <person name="Murat F."/>
            <person name="Staton S.E."/>
            <person name="Cottret L."/>
            <person name="Lelandais-Briere C."/>
            <person name="Owens G.L."/>
            <person name="Carrere S."/>
            <person name="Mayjonade B."/>
            <person name="Legrand L."/>
            <person name="Gill N."/>
            <person name="Kane N.C."/>
            <person name="Bowers J.E."/>
            <person name="Hubner S."/>
            <person name="Bellec A."/>
            <person name="Berard A."/>
            <person name="Berges H."/>
            <person name="Blanchet N."/>
            <person name="Boniface M.C."/>
            <person name="Brunel D."/>
            <person name="Catrice O."/>
            <person name="Chaidir N."/>
            <person name="Claudel C."/>
            <person name="Donnadieu C."/>
            <person name="Faraut T."/>
            <person name="Fievet G."/>
            <person name="Helmstetter N."/>
            <person name="King M."/>
            <person name="Knapp S.J."/>
            <person name="Lai Z."/>
            <person name="Le Paslier M.C."/>
            <person name="Lippi Y."/>
            <person name="Lorenzon L."/>
            <person name="Mandel J.R."/>
            <person name="Marage G."/>
            <person name="Marchand G."/>
            <person name="Marquand E."/>
            <person name="Bret-Mestries E."/>
            <person name="Morien E."/>
            <person name="Nambeesan S."/>
            <person name="Nguyen T."/>
            <person name="Pegot-Espagnet P."/>
            <person name="Pouilly N."/>
            <person name="Raftis F."/>
            <person name="Sallet E."/>
            <person name="Schiex T."/>
            <person name="Thomas J."/>
            <person name="Vandecasteele C."/>
            <person name="Vares D."/>
            <person name="Vear F."/>
            <person name="Vautrin S."/>
            <person name="Crespi M."/>
            <person name="Mangin B."/>
            <person name="Burke J.M."/>
            <person name="Salse J."/>
            <person name="Munos S."/>
            <person name="Vincourt P."/>
            <person name="Rieseberg L.H."/>
            <person name="Langlade N.B."/>
        </authorList>
    </citation>
    <scope>NUCLEOTIDE SEQUENCE</scope>
    <source>
        <tissue evidence="1">Leaves</tissue>
    </source>
</reference>
<evidence type="ECO:0000313" key="1">
    <source>
        <dbReference type="EMBL" id="KAF5776700.1"/>
    </source>
</evidence>
<sequence length="63" mass="7591">MNIYIFQIHKHLPINNMIILIFNPPETLPKRPFKFPLNRVHFIPCNSLLPLKLWVAKTPLFRR</sequence>
<evidence type="ECO:0000313" key="2">
    <source>
        <dbReference type="Proteomes" id="UP000215914"/>
    </source>
</evidence>
<gene>
    <name evidence="1" type="ORF">HanXRQr2_Chr12g0527231</name>
</gene>
<comment type="caution">
    <text evidence="1">The sequence shown here is derived from an EMBL/GenBank/DDBJ whole genome shotgun (WGS) entry which is preliminary data.</text>
</comment>
<reference evidence="1" key="2">
    <citation type="submission" date="2020-06" db="EMBL/GenBank/DDBJ databases">
        <title>Helianthus annuus Genome sequencing and assembly Release 2.</title>
        <authorList>
            <person name="Gouzy J."/>
            <person name="Langlade N."/>
            <person name="Munos S."/>
        </authorList>
    </citation>
    <scope>NUCLEOTIDE SEQUENCE</scope>
    <source>
        <tissue evidence="1">Leaves</tissue>
    </source>
</reference>
<keyword evidence="2" id="KW-1185">Reference proteome</keyword>
<dbReference type="EMBL" id="MNCJ02000327">
    <property type="protein sequence ID" value="KAF5776700.1"/>
    <property type="molecule type" value="Genomic_DNA"/>
</dbReference>
<name>A0A9K3EMV4_HELAN</name>
<dbReference type="Proteomes" id="UP000215914">
    <property type="component" value="Unassembled WGS sequence"/>
</dbReference>
<dbReference type="AlphaFoldDB" id="A0A9K3EMV4"/>
<accession>A0A9K3EMV4</accession>
<proteinExistence type="predicted"/>
<organism evidence="1 2">
    <name type="scientific">Helianthus annuus</name>
    <name type="common">Common sunflower</name>
    <dbReference type="NCBI Taxonomy" id="4232"/>
    <lineage>
        <taxon>Eukaryota</taxon>
        <taxon>Viridiplantae</taxon>
        <taxon>Streptophyta</taxon>
        <taxon>Embryophyta</taxon>
        <taxon>Tracheophyta</taxon>
        <taxon>Spermatophyta</taxon>
        <taxon>Magnoliopsida</taxon>
        <taxon>eudicotyledons</taxon>
        <taxon>Gunneridae</taxon>
        <taxon>Pentapetalae</taxon>
        <taxon>asterids</taxon>
        <taxon>campanulids</taxon>
        <taxon>Asterales</taxon>
        <taxon>Asteraceae</taxon>
        <taxon>Asteroideae</taxon>
        <taxon>Heliantheae alliance</taxon>
        <taxon>Heliantheae</taxon>
        <taxon>Helianthus</taxon>
    </lineage>
</organism>